<keyword evidence="1" id="KW-1133">Transmembrane helix</keyword>
<dbReference type="EMBL" id="JAVRFJ010000032">
    <property type="protein sequence ID" value="MDT0571757.1"/>
    <property type="molecule type" value="Genomic_DNA"/>
</dbReference>
<accession>A0ABU2Z8K1</accession>
<dbReference type="RefSeq" id="WP_052146602.1">
    <property type="nucleotide sequence ID" value="NZ_JAVRFJ010000032.1"/>
</dbReference>
<keyword evidence="3" id="KW-1185">Reference proteome</keyword>
<organism evidence="2 3">
    <name type="scientific">Streptomyces gottesmaniae</name>
    <dbReference type="NCBI Taxonomy" id="3075518"/>
    <lineage>
        <taxon>Bacteria</taxon>
        <taxon>Bacillati</taxon>
        <taxon>Actinomycetota</taxon>
        <taxon>Actinomycetes</taxon>
        <taxon>Kitasatosporales</taxon>
        <taxon>Streptomycetaceae</taxon>
        <taxon>Streptomyces</taxon>
    </lineage>
</organism>
<sequence>MLRTIGLRALAALSFAALALMWPDITSSALALLFGMFALADSMSLLVTAGGVTGRRGLSVACVGGVAGSAVGLVSVAWPGITVGALARLIGAWAVLAAVAQLLGRLSGRSHGLSHSNVLSFATAAWLAAAITVVPAAGTLSATALARITGIAALIAAIALLPALRSALAYPPRSARRPAGPRHCPG</sequence>
<keyword evidence="1" id="KW-0472">Membrane</keyword>
<feature type="transmembrane region" description="Helical" evidence="1">
    <location>
        <begin position="29"/>
        <end position="51"/>
    </location>
</feature>
<name>A0ABU2Z8K1_9ACTN</name>
<proteinExistence type="predicted"/>
<feature type="transmembrane region" description="Helical" evidence="1">
    <location>
        <begin position="85"/>
        <end position="106"/>
    </location>
</feature>
<protein>
    <submittedName>
        <fullName evidence="2">DUF308 domain-containing protein</fullName>
    </submittedName>
</protein>
<evidence type="ECO:0000256" key="1">
    <source>
        <dbReference type="SAM" id="Phobius"/>
    </source>
</evidence>
<comment type="caution">
    <text evidence="2">The sequence shown here is derived from an EMBL/GenBank/DDBJ whole genome shotgun (WGS) entry which is preliminary data.</text>
</comment>
<gene>
    <name evidence="2" type="ORF">RM704_30595</name>
</gene>
<keyword evidence="1" id="KW-0812">Transmembrane</keyword>
<dbReference type="Pfam" id="PF03729">
    <property type="entry name" value="DUF308"/>
    <property type="match status" value="1"/>
</dbReference>
<feature type="transmembrane region" description="Helical" evidence="1">
    <location>
        <begin position="58"/>
        <end position="79"/>
    </location>
</feature>
<evidence type="ECO:0000313" key="2">
    <source>
        <dbReference type="EMBL" id="MDT0571757.1"/>
    </source>
</evidence>
<evidence type="ECO:0000313" key="3">
    <source>
        <dbReference type="Proteomes" id="UP001180737"/>
    </source>
</evidence>
<dbReference type="Proteomes" id="UP001180737">
    <property type="component" value="Unassembled WGS sequence"/>
</dbReference>
<feature type="transmembrane region" description="Helical" evidence="1">
    <location>
        <begin position="118"/>
        <end position="138"/>
    </location>
</feature>
<dbReference type="InterPro" id="IPR005325">
    <property type="entry name" value="DUF308_memb"/>
</dbReference>
<reference evidence="2" key="1">
    <citation type="submission" date="2024-05" db="EMBL/GenBank/DDBJ databases">
        <title>30 novel species of actinomycetes from the DSMZ collection.</title>
        <authorList>
            <person name="Nouioui I."/>
        </authorList>
    </citation>
    <scope>NUCLEOTIDE SEQUENCE</scope>
    <source>
        <strain evidence="2">DSM 3412</strain>
    </source>
</reference>
<feature type="transmembrane region" description="Helical" evidence="1">
    <location>
        <begin position="144"/>
        <end position="164"/>
    </location>
</feature>